<dbReference type="OrthoDB" id="9906648at2759"/>
<reference evidence="2 3" key="1">
    <citation type="submission" date="2019-03" db="EMBL/GenBank/DDBJ databases">
        <title>First draft genome of Liparis tanakae, snailfish: a comprehensive survey of snailfish specific genes.</title>
        <authorList>
            <person name="Kim W."/>
            <person name="Song I."/>
            <person name="Jeong J.-H."/>
            <person name="Kim D."/>
            <person name="Kim S."/>
            <person name="Ryu S."/>
            <person name="Song J.Y."/>
            <person name="Lee S.K."/>
        </authorList>
    </citation>
    <scope>NUCLEOTIDE SEQUENCE [LARGE SCALE GENOMIC DNA]</scope>
    <source>
        <tissue evidence="2">Muscle</tissue>
    </source>
</reference>
<dbReference type="EMBL" id="SRLO01000139">
    <property type="protein sequence ID" value="TNN72340.1"/>
    <property type="molecule type" value="Genomic_DNA"/>
</dbReference>
<organism evidence="2 3">
    <name type="scientific">Liparis tanakae</name>
    <name type="common">Tanaka's snailfish</name>
    <dbReference type="NCBI Taxonomy" id="230148"/>
    <lineage>
        <taxon>Eukaryota</taxon>
        <taxon>Metazoa</taxon>
        <taxon>Chordata</taxon>
        <taxon>Craniata</taxon>
        <taxon>Vertebrata</taxon>
        <taxon>Euteleostomi</taxon>
        <taxon>Actinopterygii</taxon>
        <taxon>Neopterygii</taxon>
        <taxon>Teleostei</taxon>
        <taxon>Neoteleostei</taxon>
        <taxon>Acanthomorphata</taxon>
        <taxon>Eupercaria</taxon>
        <taxon>Perciformes</taxon>
        <taxon>Cottioidei</taxon>
        <taxon>Cottales</taxon>
        <taxon>Liparidae</taxon>
        <taxon>Liparis</taxon>
    </lineage>
</organism>
<protein>
    <submittedName>
        <fullName evidence="2">Uncharacterized protein</fullName>
    </submittedName>
</protein>
<evidence type="ECO:0000313" key="3">
    <source>
        <dbReference type="Proteomes" id="UP000314294"/>
    </source>
</evidence>
<comment type="caution">
    <text evidence="2">The sequence shown here is derived from an EMBL/GenBank/DDBJ whole genome shotgun (WGS) entry which is preliminary data.</text>
</comment>
<dbReference type="Proteomes" id="UP000314294">
    <property type="component" value="Unassembled WGS sequence"/>
</dbReference>
<sequence length="152" mass="16748">MGCSTSSQTSAVDTTRPSDKPEESNGVATEVEAAATEEAPGVRERAENSNRLNFHQPTLKTKRRRQKVPGLWFSVASGGRWGGSETIPEGRWPELQSLLGGLKYIRVPARRCLFTAHWALQLPLHLSVVTQEEVPRLSGLRGEAAFIQQRKG</sequence>
<feature type="region of interest" description="Disordered" evidence="1">
    <location>
        <begin position="1"/>
        <end position="65"/>
    </location>
</feature>
<proteinExistence type="predicted"/>
<evidence type="ECO:0000313" key="2">
    <source>
        <dbReference type="EMBL" id="TNN72340.1"/>
    </source>
</evidence>
<evidence type="ECO:0000256" key="1">
    <source>
        <dbReference type="SAM" id="MobiDB-lite"/>
    </source>
</evidence>
<gene>
    <name evidence="2" type="ORF">EYF80_017492</name>
</gene>
<feature type="compositionally biased region" description="Polar residues" evidence="1">
    <location>
        <begin position="1"/>
        <end position="15"/>
    </location>
</feature>
<dbReference type="AlphaFoldDB" id="A0A4Z2I3E8"/>
<accession>A0A4Z2I3E8</accession>
<feature type="compositionally biased region" description="Low complexity" evidence="1">
    <location>
        <begin position="27"/>
        <end position="39"/>
    </location>
</feature>
<feature type="compositionally biased region" description="Polar residues" evidence="1">
    <location>
        <begin position="49"/>
        <end position="59"/>
    </location>
</feature>
<name>A0A4Z2I3E8_9TELE</name>
<keyword evidence="3" id="KW-1185">Reference proteome</keyword>